<dbReference type="FunFam" id="3.40.50.150:FF:000023">
    <property type="entry name" value="Ribosomal RNA small subunit methyltransferase A"/>
    <property type="match status" value="1"/>
</dbReference>
<feature type="binding site" evidence="7 8">
    <location>
        <position position="27"/>
    </location>
    <ligand>
        <name>S-adenosyl-L-methionine</name>
        <dbReference type="ChEBI" id="CHEBI:59789"/>
    </ligand>
</feature>
<feature type="binding site" evidence="7 8">
    <location>
        <position position="29"/>
    </location>
    <ligand>
        <name>S-adenosyl-L-methionine</name>
        <dbReference type="ChEBI" id="CHEBI:59789"/>
    </ligand>
</feature>
<comment type="caution">
    <text evidence="10">The sequence shown here is derived from an EMBL/GenBank/DDBJ whole genome shotgun (WGS) entry which is preliminary data.</text>
</comment>
<organism evidence="10 11">
    <name type="scientific">Natranaerobius trueperi</name>
    <dbReference type="NCBI Taxonomy" id="759412"/>
    <lineage>
        <taxon>Bacteria</taxon>
        <taxon>Bacillati</taxon>
        <taxon>Bacillota</taxon>
        <taxon>Clostridia</taxon>
        <taxon>Natranaerobiales</taxon>
        <taxon>Natranaerobiaceae</taxon>
        <taxon>Natranaerobius</taxon>
    </lineage>
</organism>
<dbReference type="Gene3D" id="1.10.8.100">
    <property type="entry name" value="Ribosomal RNA adenine dimethylase-like, domain 2"/>
    <property type="match status" value="1"/>
</dbReference>
<feature type="binding site" evidence="7 8">
    <location>
        <position position="75"/>
    </location>
    <ligand>
        <name>S-adenosyl-L-methionine</name>
        <dbReference type="ChEBI" id="CHEBI:59789"/>
    </ligand>
</feature>
<name>A0A226BZX9_9FIRM</name>
<dbReference type="RefSeq" id="WP_089023662.1">
    <property type="nucleotide sequence ID" value="NZ_NIQC01000014.1"/>
</dbReference>
<dbReference type="InterPro" id="IPR020598">
    <property type="entry name" value="rRNA_Ade_methylase_Trfase_N"/>
</dbReference>
<evidence type="ECO:0000256" key="3">
    <source>
        <dbReference type="ARBA" id="ARBA00022603"/>
    </source>
</evidence>
<evidence type="ECO:0000313" key="11">
    <source>
        <dbReference type="Proteomes" id="UP000214588"/>
    </source>
</evidence>
<sequence>MNLYSPKRVAELLGNFGIHPKKSFGQNFLVDQNIIKKIIATAELKNHDKVVEIGPGLGTMTVQMAEVSKKVIAIELDNRLIPILEKNLERYDNTDIIIGDALKVDFNNIIKNEDEKQLKVVANLPYYITTPLVMKLARERQPIDRMVLMVQKEVAERFTAIPGSKNYGAISVILDFYFKAQLAFDVPNNVFYPKPKVSSSVVNLKKRDEPKIPVQDEQVFINFINKSFSSRRKTFVNNIVSIYEGSKSELIEFLAQTNVAKDARAEELSTEKFGEIFETIYNNLKVR</sequence>
<dbReference type="GO" id="GO:0005829">
    <property type="term" value="C:cytosol"/>
    <property type="evidence" value="ECO:0007669"/>
    <property type="project" value="TreeGrafter"/>
</dbReference>
<dbReference type="HAMAP" id="MF_00607">
    <property type="entry name" value="16SrRNA_methyltr_A"/>
    <property type="match status" value="1"/>
</dbReference>
<gene>
    <name evidence="7" type="primary">rsmA</name>
    <name evidence="7" type="synonym">ksgA</name>
    <name evidence="10" type="ORF">CDO51_07450</name>
</gene>
<dbReference type="InterPro" id="IPR001737">
    <property type="entry name" value="KsgA/Erm"/>
</dbReference>
<keyword evidence="5 7" id="KW-0949">S-adenosyl-L-methionine</keyword>
<keyword evidence="1 7" id="KW-0963">Cytoplasm</keyword>
<proteinExistence type="inferred from homology"/>
<dbReference type="GO" id="GO:0003723">
    <property type="term" value="F:RNA binding"/>
    <property type="evidence" value="ECO:0007669"/>
    <property type="project" value="UniProtKB-UniRule"/>
</dbReference>
<evidence type="ECO:0000256" key="6">
    <source>
        <dbReference type="ARBA" id="ARBA00022884"/>
    </source>
</evidence>
<dbReference type="PANTHER" id="PTHR11727">
    <property type="entry name" value="DIMETHYLADENOSINE TRANSFERASE"/>
    <property type="match status" value="1"/>
</dbReference>
<protein>
    <recommendedName>
        <fullName evidence="7">Ribosomal RNA small subunit methyltransferase A</fullName>
        <ecNumber evidence="7">2.1.1.182</ecNumber>
    </recommendedName>
    <alternativeName>
        <fullName evidence="7">16S rRNA (adenine(1518)-N(6)/adenine(1519)-N(6))-dimethyltransferase</fullName>
    </alternativeName>
    <alternativeName>
        <fullName evidence="7">16S rRNA dimethyladenosine transferase</fullName>
    </alternativeName>
    <alternativeName>
        <fullName evidence="7">16S rRNA dimethylase</fullName>
    </alternativeName>
    <alternativeName>
        <fullName evidence="7">S-adenosylmethionine-6-N', N'-adenosyl(rRNA) dimethyltransferase</fullName>
    </alternativeName>
</protein>
<accession>A0A226BZX9</accession>
<evidence type="ECO:0000256" key="4">
    <source>
        <dbReference type="ARBA" id="ARBA00022679"/>
    </source>
</evidence>
<keyword evidence="3 7" id="KW-0489">Methyltransferase</keyword>
<feature type="domain" description="Ribosomal RNA adenine methylase transferase N-terminal" evidence="9">
    <location>
        <begin position="34"/>
        <end position="208"/>
    </location>
</feature>
<dbReference type="SMART" id="SM00650">
    <property type="entry name" value="rADc"/>
    <property type="match status" value="1"/>
</dbReference>
<dbReference type="InterPro" id="IPR029063">
    <property type="entry name" value="SAM-dependent_MTases_sf"/>
</dbReference>
<dbReference type="PANTHER" id="PTHR11727:SF7">
    <property type="entry name" value="DIMETHYLADENOSINE TRANSFERASE-RELATED"/>
    <property type="match status" value="1"/>
</dbReference>
<reference evidence="10 11" key="1">
    <citation type="submission" date="2017-06" db="EMBL/GenBank/DDBJ databases">
        <title>Draft Genome Sequence of Natranaerobius trueperi halophilic, alkalithermophilic bacteria from soda lakes.</title>
        <authorList>
            <person name="Zhao B."/>
        </authorList>
    </citation>
    <scope>NUCLEOTIDE SEQUENCE [LARGE SCALE GENOMIC DNA]</scope>
    <source>
        <strain evidence="10 11">DSM 18760</strain>
    </source>
</reference>
<dbReference type="SUPFAM" id="SSF53335">
    <property type="entry name" value="S-adenosyl-L-methionine-dependent methyltransferases"/>
    <property type="match status" value="1"/>
</dbReference>
<dbReference type="Gene3D" id="3.40.50.150">
    <property type="entry name" value="Vaccinia Virus protein VP39"/>
    <property type="match status" value="1"/>
</dbReference>
<dbReference type="EMBL" id="NIQC01000014">
    <property type="protein sequence ID" value="OWZ83647.1"/>
    <property type="molecule type" value="Genomic_DNA"/>
</dbReference>
<dbReference type="PROSITE" id="PS01131">
    <property type="entry name" value="RRNA_A_DIMETH"/>
    <property type="match status" value="1"/>
</dbReference>
<comment type="catalytic activity">
    <reaction evidence="7">
        <text>adenosine(1518)/adenosine(1519) in 16S rRNA + 4 S-adenosyl-L-methionine = N(6)-dimethyladenosine(1518)/N(6)-dimethyladenosine(1519) in 16S rRNA + 4 S-adenosyl-L-homocysteine + 4 H(+)</text>
        <dbReference type="Rhea" id="RHEA:19609"/>
        <dbReference type="Rhea" id="RHEA-COMP:10232"/>
        <dbReference type="Rhea" id="RHEA-COMP:10233"/>
        <dbReference type="ChEBI" id="CHEBI:15378"/>
        <dbReference type="ChEBI" id="CHEBI:57856"/>
        <dbReference type="ChEBI" id="CHEBI:59789"/>
        <dbReference type="ChEBI" id="CHEBI:74411"/>
        <dbReference type="ChEBI" id="CHEBI:74493"/>
        <dbReference type="EC" id="2.1.1.182"/>
    </reaction>
</comment>
<evidence type="ECO:0000259" key="9">
    <source>
        <dbReference type="SMART" id="SM00650"/>
    </source>
</evidence>
<dbReference type="AlphaFoldDB" id="A0A226BZX9"/>
<feature type="binding site" evidence="7 8">
    <location>
        <position position="54"/>
    </location>
    <ligand>
        <name>S-adenosyl-L-methionine</name>
        <dbReference type="ChEBI" id="CHEBI:59789"/>
    </ligand>
</feature>
<comment type="function">
    <text evidence="7">Specifically dimethylates two adjacent adenosines (A1518 and A1519) in the loop of a conserved hairpin near the 3'-end of 16S rRNA in the 30S particle. May play a critical role in biogenesis of 30S subunits.</text>
</comment>
<dbReference type="PROSITE" id="PS51689">
    <property type="entry name" value="SAM_RNA_A_N6_MT"/>
    <property type="match status" value="1"/>
</dbReference>
<dbReference type="GO" id="GO:0052908">
    <property type="term" value="F:16S rRNA (adenine(1518)-N(6)/adenine(1519)-N(6))-dimethyltransferase activity"/>
    <property type="evidence" value="ECO:0007669"/>
    <property type="project" value="UniProtKB-EC"/>
</dbReference>
<feature type="binding site" evidence="7 8">
    <location>
        <position position="123"/>
    </location>
    <ligand>
        <name>S-adenosyl-L-methionine</name>
        <dbReference type="ChEBI" id="CHEBI:59789"/>
    </ligand>
</feature>
<keyword evidence="6 7" id="KW-0694">RNA-binding</keyword>
<evidence type="ECO:0000256" key="1">
    <source>
        <dbReference type="ARBA" id="ARBA00022490"/>
    </source>
</evidence>
<dbReference type="Pfam" id="PF00398">
    <property type="entry name" value="RrnaAD"/>
    <property type="match status" value="1"/>
</dbReference>
<dbReference type="InterPro" id="IPR020596">
    <property type="entry name" value="rRNA_Ade_Mease_Trfase_CS"/>
</dbReference>
<feature type="binding site" evidence="7 8">
    <location>
        <position position="100"/>
    </location>
    <ligand>
        <name>S-adenosyl-L-methionine</name>
        <dbReference type="ChEBI" id="CHEBI:59789"/>
    </ligand>
</feature>
<keyword evidence="4 7" id="KW-0808">Transferase</keyword>
<dbReference type="OrthoDB" id="9814755at2"/>
<dbReference type="InterPro" id="IPR023165">
    <property type="entry name" value="rRNA_Ade_diMease-like_C"/>
</dbReference>
<comment type="similarity">
    <text evidence="7">Belongs to the class I-like SAM-binding methyltransferase superfamily. rRNA adenine N(6)-methyltransferase family. RsmA subfamily.</text>
</comment>
<evidence type="ECO:0000256" key="7">
    <source>
        <dbReference type="HAMAP-Rule" id="MF_00607"/>
    </source>
</evidence>
<evidence type="ECO:0000313" key="10">
    <source>
        <dbReference type="EMBL" id="OWZ83647.1"/>
    </source>
</evidence>
<dbReference type="NCBIfam" id="TIGR00755">
    <property type="entry name" value="ksgA"/>
    <property type="match status" value="1"/>
</dbReference>
<dbReference type="Proteomes" id="UP000214588">
    <property type="component" value="Unassembled WGS sequence"/>
</dbReference>
<comment type="subcellular location">
    <subcellularLocation>
        <location evidence="7">Cytoplasm</location>
    </subcellularLocation>
</comment>
<dbReference type="EC" id="2.1.1.182" evidence="7"/>
<evidence type="ECO:0000256" key="5">
    <source>
        <dbReference type="ARBA" id="ARBA00022691"/>
    </source>
</evidence>
<keyword evidence="11" id="KW-1185">Reference proteome</keyword>
<dbReference type="InterPro" id="IPR011530">
    <property type="entry name" value="rRNA_adenine_dimethylase"/>
</dbReference>
<evidence type="ECO:0000256" key="2">
    <source>
        <dbReference type="ARBA" id="ARBA00022552"/>
    </source>
</evidence>
<dbReference type="CDD" id="cd02440">
    <property type="entry name" value="AdoMet_MTases"/>
    <property type="match status" value="1"/>
</dbReference>
<keyword evidence="2 7" id="KW-0698">rRNA processing</keyword>
<evidence type="ECO:0000256" key="8">
    <source>
        <dbReference type="PROSITE-ProRule" id="PRU01026"/>
    </source>
</evidence>